<feature type="signal peptide" evidence="2">
    <location>
        <begin position="1"/>
        <end position="29"/>
    </location>
</feature>
<reference evidence="3 4" key="1">
    <citation type="submission" date="2018-07" db="EMBL/GenBank/DDBJ databases">
        <title>Arthrobacter sp. nov., isolated from raw cow's milk with high bacterial count.</title>
        <authorList>
            <person name="Hahne J."/>
            <person name="Isele D."/>
            <person name="Lipski A."/>
        </authorList>
    </citation>
    <scope>NUCLEOTIDE SEQUENCE [LARGE SCALE GENOMIC DNA]</scope>
    <source>
        <strain evidence="3 4">JZ R-183</strain>
    </source>
</reference>
<dbReference type="EMBL" id="QQXL01000006">
    <property type="protein sequence ID" value="RKW69892.1"/>
    <property type="molecule type" value="Genomic_DNA"/>
</dbReference>
<keyword evidence="2" id="KW-0732">Signal</keyword>
<comment type="caution">
    <text evidence="3">The sequence shown here is derived from an EMBL/GenBank/DDBJ whole genome shotgun (WGS) entry which is preliminary data.</text>
</comment>
<protein>
    <recommendedName>
        <fullName evidence="5">Lipoprotein</fullName>
    </recommendedName>
</protein>
<organism evidence="3 4">
    <name type="scientific">Galactobacter caseinivorans</name>
    <dbReference type="NCBI Taxonomy" id="2676123"/>
    <lineage>
        <taxon>Bacteria</taxon>
        <taxon>Bacillati</taxon>
        <taxon>Actinomycetota</taxon>
        <taxon>Actinomycetes</taxon>
        <taxon>Micrococcales</taxon>
        <taxon>Micrococcaceae</taxon>
        <taxon>Galactobacter</taxon>
    </lineage>
</organism>
<dbReference type="PROSITE" id="PS51257">
    <property type="entry name" value="PROKAR_LIPOPROTEIN"/>
    <property type="match status" value="1"/>
</dbReference>
<evidence type="ECO:0000256" key="1">
    <source>
        <dbReference type="SAM" id="MobiDB-lite"/>
    </source>
</evidence>
<evidence type="ECO:0000313" key="3">
    <source>
        <dbReference type="EMBL" id="RKW69892.1"/>
    </source>
</evidence>
<gene>
    <name evidence="3" type="ORF">DWQ67_10470</name>
</gene>
<evidence type="ECO:0000256" key="2">
    <source>
        <dbReference type="SAM" id="SignalP"/>
    </source>
</evidence>
<evidence type="ECO:0000313" key="4">
    <source>
        <dbReference type="Proteomes" id="UP000273119"/>
    </source>
</evidence>
<feature type="compositionally biased region" description="Polar residues" evidence="1">
    <location>
        <begin position="30"/>
        <end position="40"/>
    </location>
</feature>
<dbReference type="AlphaFoldDB" id="A0A496PHD2"/>
<accession>A0A496PHD2</accession>
<feature type="region of interest" description="Disordered" evidence="1">
    <location>
        <begin position="219"/>
        <end position="238"/>
    </location>
</feature>
<feature type="region of interest" description="Disordered" evidence="1">
    <location>
        <begin position="30"/>
        <end position="59"/>
    </location>
</feature>
<feature type="chain" id="PRO_5038554922" description="Lipoprotein" evidence="2">
    <location>
        <begin position="30"/>
        <end position="249"/>
    </location>
</feature>
<keyword evidence="4" id="KW-1185">Reference proteome</keyword>
<dbReference type="Proteomes" id="UP000273119">
    <property type="component" value="Unassembled WGS sequence"/>
</dbReference>
<proteinExistence type="predicted"/>
<evidence type="ECO:0008006" key="5">
    <source>
        <dbReference type="Google" id="ProtNLM"/>
    </source>
</evidence>
<name>A0A496PHD2_9MICC</name>
<sequence length="249" mass="27417">MRNKMWGRGALIVGLSLGFLLTGCTPQEAGNMQQTSQENQGARDLSGATKAEAYSGSPKDRYAKAGERYKELNAFYVGVQRDIHAGTWQDSPTHSGVTPTEGYNSGMELIGDGQGDDGSADSYTFWLTRFYTPDEPATNVLERTVEDWRQRGWEVAEPVPGAQRFTTTSPEGYGLEISVSDGTFELRAFSPVYWGSYDELLTAVAERRDAEYQAKAPGTVFKEDPKTKQASLKPGVYRPFPAWDAVPTT</sequence>